<dbReference type="GeneID" id="27898074"/>
<reference evidence="2 3" key="1">
    <citation type="journal article" date="2012" name="PLoS Pathog.">
        <title>Diverse lifestyles and strategies of plant pathogenesis encoded in the genomes of eighteen Dothideomycetes fungi.</title>
        <authorList>
            <person name="Ohm R.A."/>
            <person name="Feau N."/>
            <person name="Henrissat B."/>
            <person name="Schoch C.L."/>
            <person name="Horwitz B.A."/>
            <person name="Barry K.W."/>
            <person name="Condon B.J."/>
            <person name="Copeland A.C."/>
            <person name="Dhillon B."/>
            <person name="Glaser F."/>
            <person name="Hesse C.N."/>
            <person name="Kosti I."/>
            <person name="LaButti K."/>
            <person name="Lindquist E.A."/>
            <person name="Lucas S."/>
            <person name="Salamov A.A."/>
            <person name="Bradshaw R.E."/>
            <person name="Ciuffetti L."/>
            <person name="Hamelin R.C."/>
            <person name="Kema G.H.J."/>
            <person name="Lawrence C."/>
            <person name="Scott J.A."/>
            <person name="Spatafora J.W."/>
            <person name="Turgeon B.G."/>
            <person name="de Wit P.J.G.M."/>
            <person name="Zhong S."/>
            <person name="Goodwin S.B."/>
            <person name="Grigoriev I.V."/>
        </authorList>
    </citation>
    <scope>NUCLEOTIDE SEQUENCE [LARGE SCALE GENOMIC DNA]</scope>
    <source>
        <strain evidence="2 3">SO2202</strain>
    </source>
</reference>
<protein>
    <submittedName>
        <fullName evidence="2">Uncharacterized protein</fullName>
    </submittedName>
</protein>
<dbReference type="AlphaFoldDB" id="M3CXP7"/>
<name>M3CXP7_SPHMS</name>
<accession>M3CXP7</accession>
<dbReference type="Proteomes" id="UP000016931">
    <property type="component" value="Unassembled WGS sequence"/>
</dbReference>
<dbReference type="HOGENOM" id="CLU_1548578_0_0_1"/>
<organism evidence="2 3">
    <name type="scientific">Sphaerulina musiva (strain SO2202)</name>
    <name type="common">Poplar stem canker fungus</name>
    <name type="synonym">Septoria musiva</name>
    <dbReference type="NCBI Taxonomy" id="692275"/>
    <lineage>
        <taxon>Eukaryota</taxon>
        <taxon>Fungi</taxon>
        <taxon>Dikarya</taxon>
        <taxon>Ascomycota</taxon>
        <taxon>Pezizomycotina</taxon>
        <taxon>Dothideomycetes</taxon>
        <taxon>Dothideomycetidae</taxon>
        <taxon>Mycosphaerellales</taxon>
        <taxon>Mycosphaerellaceae</taxon>
        <taxon>Sphaerulina</taxon>
    </lineage>
</organism>
<sequence>MSTVTRVPDRAPCAAHTQSHNSKSRADATGILAAQASTGTGGRMNGNAHVAARAICITLLGVKPANDSARARASSIPASARYGEKIAQYLPRITPLLLNPGFISNISIAIIDGVIITRPQSIIHYGMARMRCHSGMRKEVVTLLRPSVPERTVRLASMLPVDATPGQAEQTEQ</sequence>
<feature type="region of interest" description="Disordered" evidence="1">
    <location>
        <begin position="1"/>
        <end position="27"/>
    </location>
</feature>
<evidence type="ECO:0000256" key="1">
    <source>
        <dbReference type="SAM" id="MobiDB-lite"/>
    </source>
</evidence>
<evidence type="ECO:0000313" key="3">
    <source>
        <dbReference type="Proteomes" id="UP000016931"/>
    </source>
</evidence>
<keyword evidence="3" id="KW-1185">Reference proteome</keyword>
<gene>
    <name evidence="2" type="ORF">SEPMUDRAFT_111779</name>
</gene>
<proteinExistence type="predicted"/>
<dbReference type="RefSeq" id="XP_016756552.1">
    <property type="nucleotide sequence ID" value="XM_016900937.1"/>
</dbReference>
<evidence type="ECO:0000313" key="2">
    <source>
        <dbReference type="EMBL" id="EMF08431.1"/>
    </source>
</evidence>
<dbReference type="EMBL" id="KB456271">
    <property type="protein sequence ID" value="EMF08431.1"/>
    <property type="molecule type" value="Genomic_DNA"/>
</dbReference>